<dbReference type="Pfam" id="PF00023">
    <property type="entry name" value="Ank"/>
    <property type="match status" value="1"/>
</dbReference>
<gene>
    <name evidence="3" type="ORF">QYM36_011122</name>
</gene>
<dbReference type="GO" id="GO:0035556">
    <property type="term" value="P:intracellular signal transduction"/>
    <property type="evidence" value="ECO:0007669"/>
    <property type="project" value="InterPro"/>
</dbReference>
<dbReference type="InterPro" id="IPR002110">
    <property type="entry name" value="Ankyrin_rpt"/>
</dbReference>
<evidence type="ECO:0000259" key="2">
    <source>
        <dbReference type="PROSITE" id="PS50225"/>
    </source>
</evidence>
<dbReference type="SMART" id="SM00248">
    <property type="entry name" value="ANK"/>
    <property type="match status" value="8"/>
</dbReference>
<dbReference type="PROSITE" id="PS50088">
    <property type="entry name" value="ANK_REPEAT"/>
    <property type="match status" value="7"/>
</dbReference>
<feature type="repeat" description="ANK" evidence="1">
    <location>
        <begin position="220"/>
        <end position="248"/>
    </location>
</feature>
<dbReference type="AlphaFoldDB" id="A0AA88HMN6"/>
<dbReference type="EMBL" id="JAVRJZ010000015">
    <property type="protein sequence ID" value="KAK2712326.1"/>
    <property type="molecule type" value="Genomic_DNA"/>
</dbReference>
<feature type="domain" description="SOCS box" evidence="2">
    <location>
        <begin position="421"/>
        <end position="459"/>
    </location>
</feature>
<dbReference type="PANTHER" id="PTHR46224">
    <property type="entry name" value="ANKYRIN REPEAT FAMILY PROTEIN"/>
    <property type="match status" value="1"/>
</dbReference>
<evidence type="ECO:0000313" key="3">
    <source>
        <dbReference type="EMBL" id="KAK2712325.1"/>
    </source>
</evidence>
<dbReference type="Gene3D" id="1.10.750.20">
    <property type="entry name" value="SOCS box"/>
    <property type="match status" value="1"/>
</dbReference>
<dbReference type="InterPro" id="IPR036036">
    <property type="entry name" value="SOCS_box-like_dom_sf"/>
</dbReference>
<dbReference type="InterPro" id="IPR051616">
    <property type="entry name" value="Cul2-RING_E3_ligase_SR"/>
</dbReference>
<dbReference type="Pfam" id="PF12796">
    <property type="entry name" value="Ank_2"/>
    <property type="match status" value="2"/>
</dbReference>
<feature type="repeat" description="ANK" evidence="1">
    <location>
        <begin position="78"/>
        <end position="110"/>
    </location>
</feature>
<comment type="caution">
    <text evidence="3">The sequence shown here is derived from an EMBL/GenBank/DDBJ whole genome shotgun (WGS) entry which is preliminary data.</text>
</comment>
<dbReference type="Proteomes" id="UP001187531">
    <property type="component" value="Unassembled WGS sequence"/>
</dbReference>
<name>A0AA88HMN6_ARTSF</name>
<feature type="repeat" description="ANK" evidence="1">
    <location>
        <begin position="293"/>
        <end position="322"/>
    </location>
</feature>
<evidence type="ECO:0000313" key="4">
    <source>
        <dbReference type="Proteomes" id="UP001187531"/>
    </source>
</evidence>
<dbReference type="InterPro" id="IPR001496">
    <property type="entry name" value="SOCS_box"/>
</dbReference>
<feature type="repeat" description="ANK" evidence="1">
    <location>
        <begin position="45"/>
        <end position="77"/>
    </location>
</feature>
<dbReference type="InterPro" id="IPR036770">
    <property type="entry name" value="Ankyrin_rpt-contain_sf"/>
</dbReference>
<feature type="repeat" description="ANK" evidence="1">
    <location>
        <begin position="119"/>
        <end position="151"/>
    </location>
</feature>
<reference evidence="3" key="1">
    <citation type="submission" date="2023-07" db="EMBL/GenBank/DDBJ databases">
        <title>Chromosome-level genome assembly of Artemia franciscana.</title>
        <authorList>
            <person name="Jo E."/>
        </authorList>
    </citation>
    <scope>NUCLEOTIDE SEQUENCE</scope>
    <source>
        <tissue evidence="3">Whole body</tissue>
    </source>
</reference>
<feature type="repeat" description="ANK" evidence="1">
    <location>
        <begin position="183"/>
        <end position="216"/>
    </location>
</feature>
<dbReference type="PROSITE" id="PS50297">
    <property type="entry name" value="ANK_REP_REGION"/>
    <property type="match status" value="5"/>
</dbReference>
<dbReference type="PROSITE" id="PS50225">
    <property type="entry name" value="SOCS"/>
    <property type="match status" value="1"/>
</dbReference>
<accession>A0AA88HMN6</accession>
<dbReference type="PRINTS" id="PR01415">
    <property type="entry name" value="ANKYRIN"/>
</dbReference>
<dbReference type="SMART" id="SM00969">
    <property type="entry name" value="SOCS_box"/>
    <property type="match status" value="1"/>
</dbReference>
<dbReference type="SUPFAM" id="SSF48403">
    <property type="entry name" value="Ankyrin repeat"/>
    <property type="match status" value="1"/>
</dbReference>
<protein>
    <recommendedName>
        <fullName evidence="2">SOCS box domain-containing protein</fullName>
    </recommendedName>
</protein>
<feature type="repeat" description="ANK" evidence="1">
    <location>
        <begin position="257"/>
        <end position="289"/>
    </location>
</feature>
<dbReference type="Pfam" id="PF07525">
    <property type="entry name" value="SOCS_box"/>
    <property type="match status" value="1"/>
</dbReference>
<dbReference type="EMBL" id="JAVRJZ010000015">
    <property type="protein sequence ID" value="KAK2712325.1"/>
    <property type="molecule type" value="Genomic_DNA"/>
</dbReference>
<keyword evidence="1" id="KW-0040">ANK repeat</keyword>
<evidence type="ECO:0000256" key="1">
    <source>
        <dbReference type="PROSITE-ProRule" id="PRU00023"/>
    </source>
</evidence>
<dbReference type="SUPFAM" id="SSF158235">
    <property type="entry name" value="SOCS box-like"/>
    <property type="match status" value="1"/>
</dbReference>
<keyword evidence="4" id="KW-1185">Reference proteome</keyword>
<dbReference type="Gene3D" id="1.25.40.20">
    <property type="entry name" value="Ankyrin repeat-containing domain"/>
    <property type="match status" value="2"/>
</dbReference>
<organism evidence="3 4">
    <name type="scientific">Artemia franciscana</name>
    <name type="common">Brine shrimp</name>
    <name type="synonym">Artemia sanfranciscana</name>
    <dbReference type="NCBI Taxonomy" id="6661"/>
    <lineage>
        <taxon>Eukaryota</taxon>
        <taxon>Metazoa</taxon>
        <taxon>Ecdysozoa</taxon>
        <taxon>Arthropoda</taxon>
        <taxon>Crustacea</taxon>
        <taxon>Branchiopoda</taxon>
        <taxon>Anostraca</taxon>
        <taxon>Artemiidae</taxon>
        <taxon>Artemia</taxon>
    </lineage>
</organism>
<sequence length="464" mass="51469">MTDVERRTEQSPQRELADSIAKYAPLDDLRILIAGGARPNDPVTQGLRPLHYAVWQQYSEAVHLLLVRGCDVNARDDCGYAPLHLAAEHGYQDIVNILLEHQSTVNFLETHEGREFYPHVEEPLRLAIKGEHWDVARILLEHGANPNTRYFLGCDINLIHPQNTDFLELLIAYGANPDSRDRGGLTPLMKACRNPKGLNTALTLIHAGADVNARADERNDYRSVLHYAILGGNPDTVQLLLSQGATVNPTWDSFAGTKPTALDLAILKGDVELVRLLLKAGANVNGSSPILGSPLHIACTEHVPQRSSIIELLLKKGADPNICVMNEESTTMLKSVMAEYLSSNVTPSSEIVGLLLRHGAKVIFKSQFRHPLGILNSISNAFNNYEVLLQLLDASEKFDITQMKRIRIPDEVRDFVINTATNPMSLKHGARLVIRNILGSGVLSVLPQLELPRVLHRYLCFETR</sequence>
<dbReference type="CDD" id="cd03587">
    <property type="entry name" value="SOCS"/>
    <property type="match status" value="1"/>
</dbReference>
<proteinExistence type="predicted"/>